<feature type="domain" description="DOD-type homing endonuclease" evidence="1">
    <location>
        <begin position="327"/>
        <end position="462"/>
    </location>
</feature>
<dbReference type="SUPFAM" id="SSF55608">
    <property type="entry name" value="Homing endonucleases"/>
    <property type="match status" value="1"/>
</dbReference>
<proteinExistence type="predicted"/>
<dbReference type="InterPro" id="IPR004042">
    <property type="entry name" value="Intein_endonuc_central"/>
</dbReference>
<accession>A0A0F9TBW8</accession>
<dbReference type="SUPFAM" id="SSF51294">
    <property type="entry name" value="Hedgehog/intein (Hint) domain"/>
    <property type="match status" value="1"/>
</dbReference>
<dbReference type="Gene3D" id="3.10.28.10">
    <property type="entry name" value="Homing endonucleases"/>
    <property type="match status" value="1"/>
</dbReference>
<gene>
    <name evidence="2" type="ORF">LCGC14_0672860</name>
</gene>
<dbReference type="AlphaFoldDB" id="A0A0F9TBW8"/>
<dbReference type="InterPro" id="IPR027434">
    <property type="entry name" value="Homing_endonucl"/>
</dbReference>
<reference evidence="2" key="1">
    <citation type="journal article" date="2015" name="Nature">
        <title>Complex archaea that bridge the gap between prokaryotes and eukaryotes.</title>
        <authorList>
            <person name="Spang A."/>
            <person name="Saw J.H."/>
            <person name="Jorgensen S.L."/>
            <person name="Zaremba-Niedzwiedzka K."/>
            <person name="Martijn J."/>
            <person name="Lind A.E."/>
            <person name="van Eijk R."/>
            <person name="Schleper C."/>
            <person name="Guy L."/>
            <person name="Ettema T.J."/>
        </authorList>
    </citation>
    <scope>NUCLEOTIDE SEQUENCE</scope>
</reference>
<evidence type="ECO:0000313" key="2">
    <source>
        <dbReference type="EMBL" id="KKN46446.1"/>
    </source>
</evidence>
<dbReference type="InterPro" id="IPR027417">
    <property type="entry name" value="P-loop_NTPase"/>
</dbReference>
<evidence type="ECO:0000259" key="1">
    <source>
        <dbReference type="PROSITE" id="PS50819"/>
    </source>
</evidence>
<sequence length="773" mass="85180">MVVKKKIKAYGYDAEFERIIAVMSATNPRFYGRVGSSIDARGLRVDEVKLVLKAVAAIAKKIGKGPTHESVVIQRIRRWVHQGKETQEDLDEVIDLFLDAPELPTEEEVVGEVAPMLKRRMQAEAVRLAMDEYAKHGDMGPVVKIINQAVSLGEQDSSLGMRLGPSALKEIKRLRQLDRLPINIPELDAALGGGLPRGCINIWLGGENSGKCHAKGQGILMYSGATKKVEDIAVGDLVCGPDGPKQVLSLARGHDQMYDIVPKRGSSWRVNAAHLLTIVDNKTGVIKDVSVQDYLEWSGATQRRHYLLRSGAMFAPRKEPLLLDPYILGVILGDGSTLDKSVTVTTADPEIVAELQGCADENGLRLSIRAERGLATTYGLAGTAGKKNPVAAALETYGVRFKNSGSKFIPEEYKRAEAWIRRDVLAGLIDTDGSCAGYSYDYISKSEQLTKDVVFLARSIGLSATWGSTKKRCQTGAVGTYYRAYISGQISRVPCRVLRKRVLPLPRFTAAGKRTRDPLVTGFSVIRVGTEDYYGFNLGGDGRYLLDDFTVTHNSMALSHVVANTVSLGYCAVAATLELSEAAWQARVIANLLEYPINEIMEGDQKGLARRLRKKKIGPLWVKDFPPKLTTILDIWRWVIEVEEYEGIPVDLVAIDYINKIKSHDRTDKSQYEGQGTAIETYRHLIAETGKWGHTAGQAQRRTVRDRKRRIEGQDVAESMHLVRVPDLGISLNPDDETGEVTYYIARNRNGPKGITVGPIPHDFACGSMTYGA</sequence>
<dbReference type="InterPro" id="IPR036844">
    <property type="entry name" value="Hint_dom_sf"/>
</dbReference>
<organism evidence="2">
    <name type="scientific">marine sediment metagenome</name>
    <dbReference type="NCBI Taxonomy" id="412755"/>
    <lineage>
        <taxon>unclassified sequences</taxon>
        <taxon>metagenomes</taxon>
        <taxon>ecological metagenomes</taxon>
    </lineage>
</organism>
<dbReference type="InterPro" id="IPR007868">
    <property type="entry name" value="Hom_end_hint"/>
</dbReference>
<dbReference type="Pfam" id="PF05203">
    <property type="entry name" value="Hom_end_hint"/>
    <property type="match status" value="1"/>
</dbReference>
<dbReference type="GO" id="GO:0004519">
    <property type="term" value="F:endonuclease activity"/>
    <property type="evidence" value="ECO:0007669"/>
    <property type="project" value="InterPro"/>
</dbReference>
<dbReference type="Gene3D" id="3.40.50.300">
    <property type="entry name" value="P-loop containing nucleotide triphosphate hydrolases"/>
    <property type="match status" value="2"/>
</dbReference>
<dbReference type="Gene3D" id="2.170.16.10">
    <property type="entry name" value="Hedgehog/Intein (Hint) domain"/>
    <property type="match status" value="1"/>
</dbReference>
<dbReference type="PROSITE" id="PS50819">
    <property type="entry name" value="INTEIN_ENDONUCLEASE"/>
    <property type="match status" value="1"/>
</dbReference>
<comment type="caution">
    <text evidence="2">The sequence shown here is derived from an EMBL/GenBank/DDBJ whole genome shotgun (WGS) entry which is preliminary data.</text>
</comment>
<name>A0A0F9TBW8_9ZZZZ</name>
<protein>
    <recommendedName>
        <fullName evidence="1">DOD-type homing endonuclease domain-containing protein</fullName>
    </recommendedName>
</protein>
<dbReference type="GO" id="GO:0030908">
    <property type="term" value="P:protein splicing"/>
    <property type="evidence" value="ECO:0007669"/>
    <property type="project" value="InterPro"/>
</dbReference>
<dbReference type="EMBL" id="LAZR01001330">
    <property type="protein sequence ID" value="KKN46446.1"/>
    <property type="molecule type" value="Genomic_DNA"/>
</dbReference>